<protein>
    <recommendedName>
        <fullName evidence="3">Cyclic nucleotide-binding domain-containing protein</fullName>
    </recommendedName>
</protein>
<accession>A0A0D6L4Y6</accession>
<dbReference type="AlphaFoldDB" id="A0A0D6L4Y6"/>
<dbReference type="EMBL" id="KE127749">
    <property type="protein sequence ID" value="EPB65578.1"/>
    <property type="molecule type" value="Genomic_DNA"/>
</dbReference>
<dbReference type="SUPFAM" id="SSF51206">
    <property type="entry name" value="cAMP-binding domain-like"/>
    <property type="match status" value="1"/>
</dbReference>
<dbReference type="InterPro" id="IPR014710">
    <property type="entry name" value="RmlC-like_jellyroll"/>
</dbReference>
<dbReference type="Proteomes" id="UP000054495">
    <property type="component" value="Unassembled WGS sequence"/>
</dbReference>
<name>A0A0D6L4Y6_9BILA</name>
<dbReference type="Gene3D" id="2.60.120.10">
    <property type="entry name" value="Jelly Rolls"/>
    <property type="match status" value="1"/>
</dbReference>
<evidence type="ECO:0000313" key="1">
    <source>
        <dbReference type="EMBL" id="EPB65578.1"/>
    </source>
</evidence>
<gene>
    <name evidence="1" type="ORF">ANCCEY_15356</name>
</gene>
<keyword evidence="2" id="KW-1185">Reference proteome</keyword>
<organism evidence="1 2">
    <name type="scientific">Ancylostoma ceylanicum</name>
    <dbReference type="NCBI Taxonomy" id="53326"/>
    <lineage>
        <taxon>Eukaryota</taxon>
        <taxon>Metazoa</taxon>
        <taxon>Ecdysozoa</taxon>
        <taxon>Nematoda</taxon>
        <taxon>Chromadorea</taxon>
        <taxon>Rhabditida</taxon>
        <taxon>Rhabditina</taxon>
        <taxon>Rhabditomorpha</taxon>
        <taxon>Strongyloidea</taxon>
        <taxon>Ancylostomatidae</taxon>
        <taxon>Ancylostomatinae</taxon>
        <taxon>Ancylostoma</taxon>
    </lineage>
</organism>
<reference evidence="1 2" key="1">
    <citation type="submission" date="2013-05" db="EMBL/GenBank/DDBJ databases">
        <title>Draft genome of the parasitic nematode Anyclostoma ceylanicum.</title>
        <authorList>
            <person name="Mitreva M."/>
        </authorList>
    </citation>
    <scope>NUCLEOTIDE SEQUENCE [LARGE SCALE GENOMIC DNA]</scope>
</reference>
<evidence type="ECO:0008006" key="3">
    <source>
        <dbReference type="Google" id="ProtNLM"/>
    </source>
</evidence>
<sequence length="332" mass="38917">MQDLLFDFISKYVSLTEDEKNAIISLNIFRTEKKGVILLKEGQKSNDGYFVLKGCIRTFYILDGVEKTTAFYTEMEGLTPNCVLTKMPSEYFIACVEDSILSVSNPNMESEIFSKFPKFETLCRILSEELLAKQQINFDEFKTSSPEQRYLNLLEKKPDLIQRVPQHQLASYLGIKPQSLSRLRARIFEKRRDVISLELKTWKYAWPLGTPYGKSFQAQGEEFPGYIREYGFALAYQRFLWKGLYAGVHVMNAWQTFVNNNGNKIDNGFQIFNTYRVGYHIKLFKDRFFIQPSIAITHRPYHTKMPDDFKRIDDRWSKFFFGEPGLHFGLNF</sequence>
<dbReference type="InterPro" id="IPR018490">
    <property type="entry name" value="cNMP-bd_dom_sf"/>
</dbReference>
<proteinExistence type="predicted"/>
<evidence type="ECO:0000313" key="2">
    <source>
        <dbReference type="Proteomes" id="UP000054495"/>
    </source>
</evidence>